<dbReference type="EMBL" id="SMAN01000004">
    <property type="protein sequence ID" value="TCT25022.1"/>
    <property type="molecule type" value="Genomic_DNA"/>
</dbReference>
<reference evidence="2 3" key="1">
    <citation type="submission" date="2019-03" db="EMBL/GenBank/DDBJ databases">
        <title>Genomic Encyclopedia of Type Strains, Phase IV (KMG-IV): sequencing the most valuable type-strain genomes for metagenomic binning, comparative biology and taxonomic classification.</title>
        <authorList>
            <person name="Goeker M."/>
        </authorList>
    </citation>
    <scope>NUCLEOTIDE SEQUENCE [LARGE SCALE GENOMIC DNA]</scope>
    <source>
        <strain evidence="2 3">DSM 25894</strain>
    </source>
</reference>
<dbReference type="InterPro" id="IPR050834">
    <property type="entry name" value="Glycosyltransf_2"/>
</dbReference>
<dbReference type="RefSeq" id="WP_132371186.1">
    <property type="nucleotide sequence ID" value="NZ_SMAN01000004.1"/>
</dbReference>
<dbReference type="SUPFAM" id="SSF53448">
    <property type="entry name" value="Nucleotide-diphospho-sugar transferases"/>
    <property type="match status" value="1"/>
</dbReference>
<accession>A0A4V2V2G6</accession>
<sequence>MTKKPIVSIIFPAKNEGNHVKETLQSLFSVKTHVTFEAIVVDDHSDDGCCHFLKHPSSFQGVKLIETKGLGASNARNEGAKHANGEYFVFCDAHLQFEHRWLDRLLEPLQHNRADAVTPGIAASENPHHIGYGQTLNSKLKVTWNPRPNHLSETAILPGGCLMIHRDVFEHVGGFDRGFKVWGYEDVELSIKLWLFGYRLSVCPVVTILHKFRKSHPYQVSMKHVHYNLLRMAYSHFNFKRIQKCKKLIDHDAHSIQRDIIRDGVLSRREMYFKMRKYDDEWFFRKFNIPF</sequence>
<dbReference type="GO" id="GO:0016740">
    <property type="term" value="F:transferase activity"/>
    <property type="evidence" value="ECO:0007669"/>
    <property type="project" value="UniProtKB-KW"/>
</dbReference>
<dbReference type="PANTHER" id="PTHR43685">
    <property type="entry name" value="GLYCOSYLTRANSFERASE"/>
    <property type="match status" value="1"/>
</dbReference>
<dbReference type="Gene3D" id="3.90.550.10">
    <property type="entry name" value="Spore Coat Polysaccharide Biosynthesis Protein SpsA, Chain A"/>
    <property type="match status" value="1"/>
</dbReference>
<gene>
    <name evidence="2" type="ORF">EDD68_10490</name>
</gene>
<organism evidence="2 3">
    <name type="scientific">Melghiribacillus thermohalophilus</name>
    <dbReference type="NCBI Taxonomy" id="1324956"/>
    <lineage>
        <taxon>Bacteria</taxon>
        <taxon>Bacillati</taxon>
        <taxon>Bacillota</taxon>
        <taxon>Bacilli</taxon>
        <taxon>Bacillales</taxon>
        <taxon>Bacillaceae</taxon>
        <taxon>Melghiribacillus</taxon>
    </lineage>
</organism>
<evidence type="ECO:0000313" key="2">
    <source>
        <dbReference type="EMBL" id="TCT25022.1"/>
    </source>
</evidence>
<comment type="caution">
    <text evidence="2">The sequence shown here is derived from an EMBL/GenBank/DDBJ whole genome shotgun (WGS) entry which is preliminary data.</text>
</comment>
<feature type="domain" description="Glycosyltransferase 2-like" evidence="1">
    <location>
        <begin position="8"/>
        <end position="172"/>
    </location>
</feature>
<evidence type="ECO:0000259" key="1">
    <source>
        <dbReference type="Pfam" id="PF00535"/>
    </source>
</evidence>
<dbReference type="PANTHER" id="PTHR43685:SF2">
    <property type="entry name" value="GLYCOSYLTRANSFERASE 2-LIKE DOMAIN-CONTAINING PROTEIN"/>
    <property type="match status" value="1"/>
</dbReference>
<dbReference type="OrthoDB" id="396512at2"/>
<dbReference type="InterPro" id="IPR001173">
    <property type="entry name" value="Glyco_trans_2-like"/>
</dbReference>
<dbReference type="Pfam" id="PF00535">
    <property type="entry name" value="Glycos_transf_2"/>
    <property type="match status" value="1"/>
</dbReference>
<keyword evidence="2" id="KW-0808">Transferase</keyword>
<dbReference type="InterPro" id="IPR029044">
    <property type="entry name" value="Nucleotide-diphossugar_trans"/>
</dbReference>
<dbReference type="AlphaFoldDB" id="A0A4V2V2G6"/>
<dbReference type="Proteomes" id="UP000294650">
    <property type="component" value="Unassembled WGS sequence"/>
</dbReference>
<evidence type="ECO:0000313" key="3">
    <source>
        <dbReference type="Proteomes" id="UP000294650"/>
    </source>
</evidence>
<name>A0A4V2V2G6_9BACI</name>
<keyword evidence="3" id="KW-1185">Reference proteome</keyword>
<protein>
    <submittedName>
        <fullName evidence="2">GT2 family glycosyltransferase</fullName>
    </submittedName>
</protein>
<proteinExistence type="predicted"/>